<proteinExistence type="predicted"/>
<name>A0A941AQT0_9BACI</name>
<dbReference type="EMBL" id="JAGKSQ010000004">
    <property type="protein sequence ID" value="MBP3951583.1"/>
    <property type="molecule type" value="Genomic_DNA"/>
</dbReference>
<feature type="transmembrane region" description="Helical" evidence="1">
    <location>
        <begin position="153"/>
        <end position="171"/>
    </location>
</feature>
<organism evidence="3 4">
    <name type="scientific">Halalkalibacter suaedae</name>
    <dbReference type="NCBI Taxonomy" id="2822140"/>
    <lineage>
        <taxon>Bacteria</taxon>
        <taxon>Bacillati</taxon>
        <taxon>Bacillota</taxon>
        <taxon>Bacilli</taxon>
        <taxon>Bacillales</taxon>
        <taxon>Bacillaceae</taxon>
        <taxon>Halalkalibacter</taxon>
    </lineage>
</organism>
<dbReference type="InterPro" id="IPR043128">
    <property type="entry name" value="Rev_trsase/Diguanyl_cyclase"/>
</dbReference>
<feature type="transmembrane region" description="Helical" evidence="1">
    <location>
        <begin position="124"/>
        <end position="141"/>
    </location>
</feature>
<dbReference type="Pfam" id="PF00990">
    <property type="entry name" value="GGDEF"/>
    <property type="match status" value="1"/>
</dbReference>
<dbReference type="GO" id="GO:0005886">
    <property type="term" value="C:plasma membrane"/>
    <property type="evidence" value="ECO:0007669"/>
    <property type="project" value="TreeGrafter"/>
</dbReference>
<feature type="transmembrane region" description="Helical" evidence="1">
    <location>
        <begin position="20"/>
        <end position="43"/>
    </location>
</feature>
<gene>
    <name evidence="3" type="ORF">J7W16_10585</name>
</gene>
<reference evidence="3" key="1">
    <citation type="submission" date="2021-03" db="EMBL/GenBank/DDBJ databases">
        <title>Bacillus suaedae sp. nov., isolated from Suaeda aralocaspica.</title>
        <authorList>
            <person name="Lei R.F.R."/>
        </authorList>
    </citation>
    <scope>NUCLEOTIDE SEQUENCE</scope>
    <source>
        <strain evidence="3">YZJH907-2</strain>
    </source>
</reference>
<feature type="transmembrane region" description="Helical" evidence="1">
    <location>
        <begin position="49"/>
        <end position="71"/>
    </location>
</feature>
<dbReference type="GO" id="GO:0043709">
    <property type="term" value="P:cell adhesion involved in single-species biofilm formation"/>
    <property type="evidence" value="ECO:0007669"/>
    <property type="project" value="TreeGrafter"/>
</dbReference>
<keyword evidence="1" id="KW-0812">Transmembrane</keyword>
<protein>
    <submittedName>
        <fullName evidence="3">GGDEF domain-containing protein</fullName>
    </submittedName>
</protein>
<evidence type="ECO:0000256" key="1">
    <source>
        <dbReference type="SAM" id="Phobius"/>
    </source>
</evidence>
<dbReference type="GO" id="GO:1902201">
    <property type="term" value="P:negative regulation of bacterial-type flagellum-dependent cell motility"/>
    <property type="evidence" value="ECO:0007669"/>
    <property type="project" value="TreeGrafter"/>
</dbReference>
<evidence type="ECO:0000259" key="2">
    <source>
        <dbReference type="PROSITE" id="PS50887"/>
    </source>
</evidence>
<evidence type="ECO:0000313" key="3">
    <source>
        <dbReference type="EMBL" id="MBP3951583.1"/>
    </source>
</evidence>
<keyword evidence="1" id="KW-0472">Membrane</keyword>
<comment type="caution">
    <text evidence="3">The sequence shown here is derived from an EMBL/GenBank/DDBJ whole genome shotgun (WGS) entry which is preliminary data.</text>
</comment>
<dbReference type="SUPFAM" id="SSF55073">
    <property type="entry name" value="Nucleotide cyclase"/>
    <property type="match status" value="1"/>
</dbReference>
<dbReference type="Gene3D" id="3.30.70.270">
    <property type="match status" value="1"/>
</dbReference>
<evidence type="ECO:0000313" key="4">
    <source>
        <dbReference type="Proteomes" id="UP000678228"/>
    </source>
</evidence>
<dbReference type="RefSeq" id="WP_210597287.1">
    <property type="nucleotide sequence ID" value="NZ_JAGKSQ010000004.1"/>
</dbReference>
<dbReference type="PANTHER" id="PTHR45138">
    <property type="entry name" value="REGULATORY COMPONENTS OF SENSORY TRANSDUCTION SYSTEM"/>
    <property type="match status" value="1"/>
</dbReference>
<feature type="transmembrane region" description="Helical" evidence="1">
    <location>
        <begin position="103"/>
        <end position="119"/>
    </location>
</feature>
<dbReference type="FunFam" id="3.30.70.270:FF:000001">
    <property type="entry name" value="Diguanylate cyclase domain protein"/>
    <property type="match status" value="1"/>
</dbReference>
<dbReference type="SMART" id="SM00267">
    <property type="entry name" value="GGDEF"/>
    <property type="match status" value="1"/>
</dbReference>
<dbReference type="AlphaFoldDB" id="A0A941AQT0"/>
<feature type="domain" description="GGDEF" evidence="2">
    <location>
        <begin position="232"/>
        <end position="362"/>
    </location>
</feature>
<sequence length="362" mass="41243">MNNTSGMDYKYWSKKILEFYWLIIAITIFGQFIGLLLTIYFSLKDPWEFIGMKILLPTSFQLIVMLICIYFTTIKKIYSPKLLMVTGTLVALVIIVIHDSVPGLQVLLLLPMSVALIFFEKKSLRFSFIINIIALISVYLLPSVRASVTEFEFSSYLLGLVAGYVIFLAILQRGHEVLRNLHLANEKEKELIAKSAMMERLSKVDALTGLYNHKTFYEYLEDLVEQSKVYSMQLQLAILDIDNFKGTNDMFGHNVGDIVLRRVAEAIVQNVSENDIVARYGGEEFAIILTNKSLEEAYQVVEQARQHISTILHSELNETAVTVSIGLKNYQHPLTRLSLFKQADALLYEAKRSGKNKVVFSK</sequence>
<dbReference type="NCBIfam" id="TIGR00254">
    <property type="entry name" value="GGDEF"/>
    <property type="match status" value="1"/>
</dbReference>
<feature type="transmembrane region" description="Helical" evidence="1">
    <location>
        <begin position="78"/>
        <end position="97"/>
    </location>
</feature>
<dbReference type="GO" id="GO:0052621">
    <property type="term" value="F:diguanylate cyclase activity"/>
    <property type="evidence" value="ECO:0007669"/>
    <property type="project" value="TreeGrafter"/>
</dbReference>
<keyword evidence="1" id="KW-1133">Transmembrane helix</keyword>
<dbReference type="Proteomes" id="UP000678228">
    <property type="component" value="Unassembled WGS sequence"/>
</dbReference>
<accession>A0A941AQT0</accession>
<dbReference type="InterPro" id="IPR029787">
    <property type="entry name" value="Nucleotide_cyclase"/>
</dbReference>
<dbReference type="PANTHER" id="PTHR45138:SF9">
    <property type="entry name" value="DIGUANYLATE CYCLASE DGCM-RELATED"/>
    <property type="match status" value="1"/>
</dbReference>
<keyword evidence="4" id="KW-1185">Reference proteome</keyword>
<dbReference type="PROSITE" id="PS50887">
    <property type="entry name" value="GGDEF"/>
    <property type="match status" value="1"/>
</dbReference>
<dbReference type="InterPro" id="IPR000160">
    <property type="entry name" value="GGDEF_dom"/>
</dbReference>
<dbReference type="InterPro" id="IPR050469">
    <property type="entry name" value="Diguanylate_Cyclase"/>
</dbReference>
<dbReference type="CDD" id="cd01949">
    <property type="entry name" value="GGDEF"/>
    <property type="match status" value="1"/>
</dbReference>